<dbReference type="Pfam" id="PF06309">
    <property type="entry name" value="Torsin"/>
    <property type="match status" value="1"/>
</dbReference>
<evidence type="ECO:0000256" key="3">
    <source>
        <dbReference type="ARBA" id="ARBA00022729"/>
    </source>
</evidence>
<dbReference type="GO" id="GO:0016887">
    <property type="term" value="F:ATP hydrolysis activity"/>
    <property type="evidence" value="ECO:0007669"/>
    <property type="project" value="InterPro"/>
</dbReference>
<dbReference type="SMART" id="SM00382">
    <property type="entry name" value="AAA"/>
    <property type="match status" value="1"/>
</dbReference>
<dbReference type="GO" id="GO:0005524">
    <property type="term" value="F:ATP binding"/>
    <property type="evidence" value="ECO:0007669"/>
    <property type="project" value="UniProtKB-KW"/>
</dbReference>
<dbReference type="PRINTS" id="PR00300">
    <property type="entry name" value="CLPPROTEASEA"/>
</dbReference>
<feature type="domain" description="AAA+ ATPase" evidence="8">
    <location>
        <begin position="158"/>
        <end position="301"/>
    </location>
</feature>
<dbReference type="InterPro" id="IPR003593">
    <property type="entry name" value="AAA+_ATPase"/>
</dbReference>
<sequence length="416" mass="47084">MREVKSYVEQIDLWQINNFQSIISSVESESGIASNLFSVLIQSCEFDKLKITELQICTMNIKTLVWVVILTIQCPLLITCFGPVSGLVAGFAGLGSIIYTGFQGLRCKIFVCCDKSQISLNIVGLRQNLSQYLHGQHLVEKAVIGHIKGHLQSVDPPKALVLSFHGLTGVGKNFVSRLIADNIYKDGLHSPFVHLISATKEFPHEGMVPFYKDTLKKWIEGNVTKCERSMFIFDEVDKLPSLLLDVIKPYLDHYLQLGGVSYRKAIFIFLSNAGGTEIGRLALEHKQSGKKREDLHLSDIEGSVMVSAINADNHNGLWHSQLISNHLITSFIPFLPLEKEHVRSCIRDDIVKKYPWHFYDQHVVPEDYVDEVLQELKFYPPAEQFFSVTGCKRVSEKVDYVMIDKNIRTSIGRKEL</sequence>
<keyword evidence="7" id="KW-0325">Glycoprotein</keyword>
<keyword evidence="6" id="KW-0067">ATP-binding</keyword>
<dbReference type="PANTHER" id="PTHR10760:SF2">
    <property type="entry name" value="LD13476P-RELATED"/>
    <property type="match status" value="1"/>
</dbReference>
<keyword evidence="10" id="KW-1185">Reference proteome</keyword>
<protein>
    <recommendedName>
        <fullName evidence="8">AAA+ ATPase domain-containing protein</fullName>
    </recommendedName>
</protein>
<comment type="similarity">
    <text evidence="2">Belongs to the ClpA/ClpB family. Torsin subfamily.</text>
</comment>
<dbReference type="SUPFAM" id="SSF52540">
    <property type="entry name" value="P-loop containing nucleoside triphosphate hydrolases"/>
    <property type="match status" value="1"/>
</dbReference>
<evidence type="ECO:0000256" key="6">
    <source>
        <dbReference type="ARBA" id="ARBA00022840"/>
    </source>
</evidence>
<evidence type="ECO:0000256" key="2">
    <source>
        <dbReference type="ARBA" id="ARBA00006235"/>
    </source>
</evidence>
<dbReference type="Gene3D" id="3.40.50.300">
    <property type="entry name" value="P-loop containing nucleotide triphosphate hydrolases"/>
    <property type="match status" value="1"/>
</dbReference>
<dbReference type="AlphaFoldDB" id="A0AAE0YMG0"/>
<dbReference type="InterPro" id="IPR010448">
    <property type="entry name" value="Torsin"/>
</dbReference>
<evidence type="ECO:0000313" key="9">
    <source>
        <dbReference type="EMBL" id="KAK3751209.1"/>
    </source>
</evidence>
<reference evidence="9" key="1">
    <citation type="journal article" date="2023" name="G3 (Bethesda)">
        <title>A reference genome for the long-term kleptoplast-retaining sea slug Elysia crispata morphotype clarki.</title>
        <authorList>
            <person name="Eastman K.E."/>
            <person name="Pendleton A.L."/>
            <person name="Shaikh M.A."/>
            <person name="Suttiyut T."/>
            <person name="Ogas R."/>
            <person name="Tomko P."/>
            <person name="Gavelis G."/>
            <person name="Widhalm J.R."/>
            <person name="Wisecaver J.H."/>
        </authorList>
    </citation>
    <scope>NUCLEOTIDE SEQUENCE</scope>
    <source>
        <strain evidence="9">ECLA1</strain>
    </source>
</reference>
<organism evidence="9 10">
    <name type="scientific">Elysia crispata</name>
    <name type="common">lettuce slug</name>
    <dbReference type="NCBI Taxonomy" id="231223"/>
    <lineage>
        <taxon>Eukaryota</taxon>
        <taxon>Metazoa</taxon>
        <taxon>Spiralia</taxon>
        <taxon>Lophotrochozoa</taxon>
        <taxon>Mollusca</taxon>
        <taxon>Gastropoda</taxon>
        <taxon>Heterobranchia</taxon>
        <taxon>Euthyneura</taxon>
        <taxon>Panpulmonata</taxon>
        <taxon>Sacoglossa</taxon>
        <taxon>Placobranchoidea</taxon>
        <taxon>Plakobranchidae</taxon>
        <taxon>Elysia</taxon>
    </lineage>
</organism>
<keyword evidence="5" id="KW-0256">Endoplasmic reticulum</keyword>
<dbReference type="InterPro" id="IPR049337">
    <property type="entry name" value="TOR1A_C"/>
</dbReference>
<evidence type="ECO:0000256" key="1">
    <source>
        <dbReference type="ARBA" id="ARBA00004319"/>
    </source>
</evidence>
<evidence type="ECO:0000256" key="7">
    <source>
        <dbReference type="ARBA" id="ARBA00023180"/>
    </source>
</evidence>
<comment type="caution">
    <text evidence="9">The sequence shown here is derived from an EMBL/GenBank/DDBJ whole genome shotgun (WGS) entry which is preliminary data.</text>
</comment>
<evidence type="ECO:0000259" key="8">
    <source>
        <dbReference type="SMART" id="SM00382"/>
    </source>
</evidence>
<dbReference type="Proteomes" id="UP001283361">
    <property type="component" value="Unassembled WGS sequence"/>
</dbReference>
<gene>
    <name evidence="9" type="ORF">RRG08_023966</name>
</gene>
<keyword evidence="4" id="KW-0547">Nucleotide-binding</keyword>
<name>A0AAE0YMG0_9GAST</name>
<dbReference type="GO" id="GO:0005788">
    <property type="term" value="C:endoplasmic reticulum lumen"/>
    <property type="evidence" value="ECO:0007669"/>
    <property type="project" value="UniProtKB-SubCell"/>
</dbReference>
<dbReference type="InterPro" id="IPR001270">
    <property type="entry name" value="ClpA/B"/>
</dbReference>
<evidence type="ECO:0000256" key="5">
    <source>
        <dbReference type="ARBA" id="ARBA00022824"/>
    </source>
</evidence>
<dbReference type="PANTHER" id="PTHR10760">
    <property type="entry name" value="TORSIN"/>
    <property type="match status" value="1"/>
</dbReference>
<evidence type="ECO:0000313" key="10">
    <source>
        <dbReference type="Proteomes" id="UP001283361"/>
    </source>
</evidence>
<accession>A0AAE0YMG0</accession>
<evidence type="ECO:0000256" key="4">
    <source>
        <dbReference type="ARBA" id="ARBA00022741"/>
    </source>
</evidence>
<comment type="subcellular location">
    <subcellularLocation>
        <location evidence="1">Endoplasmic reticulum lumen</location>
    </subcellularLocation>
</comment>
<proteinExistence type="inferred from homology"/>
<dbReference type="FunFam" id="3.40.50.300:FF:002276">
    <property type="entry name" value="Torsin, putative"/>
    <property type="match status" value="1"/>
</dbReference>
<dbReference type="EMBL" id="JAWDGP010005834">
    <property type="protein sequence ID" value="KAK3751209.1"/>
    <property type="molecule type" value="Genomic_DNA"/>
</dbReference>
<dbReference type="Pfam" id="PF21376">
    <property type="entry name" value="TOR1A_C"/>
    <property type="match status" value="1"/>
</dbReference>
<dbReference type="InterPro" id="IPR027417">
    <property type="entry name" value="P-loop_NTPase"/>
</dbReference>
<keyword evidence="3" id="KW-0732">Signal</keyword>